<evidence type="ECO:0000256" key="10">
    <source>
        <dbReference type="ARBA" id="ARBA00023212"/>
    </source>
</evidence>
<evidence type="ECO:0000256" key="11">
    <source>
        <dbReference type="ARBA" id="ARBA00034103"/>
    </source>
</evidence>
<sequence>MANVRAEILAASRSRTGWKDIATKSSSSSYGYSNNNNKNTITLSDTNVTQQNDHTSLGKNNFYSDADDKKPLLINSLRLNFESKALSKDKNHRSSGPYQSSSCSSLLSASTAFNRSNSVPATNAPTTSHNQSSVGSAGIMISGRKLGTKVSQIANLFQSMSPQTSEPNLNLLNCSKRSSLPSNPQKSNSLVSMNQNLTNNHAANQQTQSNIIANNFRDKRESMPNLTNDSNLKQSDFSKLMNGHHSPTKTLSSSVSSTKSSKSNVFKTEQNDSKDSLPSSNRGENVNHSLKKFPNAEICNGSDRRRHLDESISSIAHKSHQMLNGGFNSNDSTTTASATNNCNVSKKIEQKSSSTFNDYPQQQHHHRHNPMQTNANKSSNSDSQSNKSSPMMNGAKKTLPTSLQRSESRVSRFNNARAVFERLQSSDAIVSQSKTSNSSESFCNQEKNSFTKGHSLDSIVLNSREEWNKQDQSIAKKLFSIDENQSQSISAKSPNSIIPNDEKINESDSKLLNESKITSLNNQNSSLNVSEKESNQENAHIETKQIFIDHSNDECYDEPSAIQKNKAVKPSKDFLDRIVEKISESDEHGQLLDLNSCDTTGIPDNLINLDDCLNQIDHITDEEARRFFSSSPSLTSPSKTTKSLSVKNDSSESVPENDTNSLREDLVASEISSQHQENSSSKDPSVSQTFTGNDLSHAQQSNHDSDETILIDEVLFHVRPDGEIYMEAPGIPPEEDEDFEYFDHYDDPSVHQFLLESENSLFHPSFAMKKKIPKVRFSTEPIQVFMTYSAEEYDRRNEDFDPIVASAEYELEKRIEKMDLFPVEIIKGDEGLGFSIIGMGVGADAGIEKLGIFVKTITDGGPVARDGRIKPNDQIIEVDDRSLVGVTQSYAASVLRSTSGLVKFLIGRERDPINSEIAQLISRSIQSEQQQQQHQIISNGDSQPSMSYETENGERIDPSSFYSQVNHNQSDLDDSSIKNMIDDDEMKSLHQSSQSVVSNNGSYDQEKSILPMPIRNTVNVPSIPNDVNQSATTMTTTPTSSTIAASTLNASYIQKQHLQSLRDIDQLKTNIVEWQMKYSSLNDEILKIKQKSDKKIFDLQKQLEDEMVFSKEKEAQIITLEKELDQKNNLFNEFKQQYNHLEKKYLKLKKLVKDLQQRENEQEILFKQMIQNDQKQSANLINSLQERIDMLEQRLIESLSSPSTESDPRNVSVNTEKLNEIKANERLDVKFDAFEEKNVTKSELDQASDELRPSEESLAEDDATFMDSFNECCSQIDALSLLDVSLSKQKSHLISKSSLAKRNPPSNQARKIVHTDSQTIEMNEEEKNDSQDEKYANDENETHHSLKKSRDV</sequence>
<dbReference type="PROSITE" id="PS50106">
    <property type="entry name" value="PDZ"/>
    <property type="match status" value="1"/>
</dbReference>
<dbReference type="GO" id="GO:0019722">
    <property type="term" value="P:calcium-mediated signaling"/>
    <property type="evidence" value="ECO:0007669"/>
    <property type="project" value="TreeGrafter"/>
</dbReference>
<keyword evidence="4" id="KW-0597">Phosphoprotein</keyword>
<feature type="coiled-coil region" evidence="12">
    <location>
        <begin position="1110"/>
        <end position="1201"/>
    </location>
</feature>
<evidence type="ECO:0000256" key="4">
    <source>
        <dbReference type="ARBA" id="ARBA00022553"/>
    </source>
</evidence>
<feature type="compositionally biased region" description="Polar residues" evidence="13">
    <location>
        <begin position="939"/>
        <end position="950"/>
    </location>
</feature>
<feature type="compositionally biased region" description="Polar residues" evidence="13">
    <location>
        <begin position="646"/>
        <end position="660"/>
    </location>
</feature>
<dbReference type="GO" id="GO:0005737">
    <property type="term" value="C:cytoplasm"/>
    <property type="evidence" value="ECO:0007669"/>
    <property type="project" value="TreeGrafter"/>
</dbReference>
<proteinExistence type="predicted"/>
<reference evidence="14 15" key="1">
    <citation type="journal article" date="2015" name="Parasit. Vectors">
        <title>Draft genome of the scabies mite.</title>
        <authorList>
            <person name="Rider S.D.Jr."/>
            <person name="Morgan M.S."/>
            <person name="Arlian L.G."/>
        </authorList>
    </citation>
    <scope>NUCLEOTIDE SEQUENCE [LARGE SCALE GENOMIC DNA]</scope>
    <source>
        <strain evidence="14">Arlian Lab</strain>
    </source>
</reference>
<keyword evidence="5" id="KW-0221">Differentiation</keyword>
<keyword evidence="10" id="KW-0206">Cytoskeleton</keyword>
<dbReference type="GO" id="GO:0030425">
    <property type="term" value="C:dendrite"/>
    <property type="evidence" value="ECO:0007669"/>
    <property type="project" value="TreeGrafter"/>
</dbReference>
<dbReference type="EMBL" id="JXLN01008777">
    <property type="protein sequence ID" value="KPM04420.1"/>
    <property type="molecule type" value="Genomic_DNA"/>
</dbReference>
<dbReference type="Pfam" id="PF00595">
    <property type="entry name" value="PDZ"/>
    <property type="match status" value="1"/>
</dbReference>
<keyword evidence="9" id="KW-0009">Actin-binding</keyword>
<feature type="compositionally biased region" description="Low complexity" evidence="13">
    <location>
        <begin position="924"/>
        <end position="938"/>
    </location>
</feature>
<gene>
    <name evidence="14" type="ORF">QR98_0028660</name>
</gene>
<feature type="region of interest" description="Disordered" evidence="13">
    <location>
        <begin position="221"/>
        <end position="298"/>
    </location>
</feature>
<dbReference type="Pfam" id="PF17817">
    <property type="entry name" value="PDZ_5"/>
    <property type="match status" value="1"/>
</dbReference>
<dbReference type="GO" id="GO:0014069">
    <property type="term" value="C:postsynaptic density"/>
    <property type="evidence" value="ECO:0007669"/>
    <property type="project" value="TreeGrafter"/>
</dbReference>
<dbReference type="GO" id="GO:0007015">
    <property type="term" value="P:actin filament organization"/>
    <property type="evidence" value="ECO:0007669"/>
    <property type="project" value="TreeGrafter"/>
</dbReference>
<dbReference type="InterPro" id="IPR001478">
    <property type="entry name" value="PDZ"/>
</dbReference>
<evidence type="ECO:0000256" key="3">
    <source>
        <dbReference type="ARBA" id="ARBA00022490"/>
    </source>
</evidence>
<feature type="region of interest" description="Disordered" evidence="13">
    <location>
        <begin position="427"/>
        <end position="449"/>
    </location>
</feature>
<feature type="compositionally biased region" description="Polar residues" evidence="13">
    <location>
        <begin position="276"/>
        <end position="288"/>
    </location>
</feature>
<feature type="compositionally biased region" description="Basic and acidic residues" evidence="13">
    <location>
        <begin position="1239"/>
        <end position="1255"/>
    </location>
</feature>
<evidence type="ECO:0000256" key="5">
    <source>
        <dbReference type="ARBA" id="ARBA00022782"/>
    </source>
</evidence>
<keyword evidence="3" id="KW-0963">Cytoplasm</keyword>
<feature type="compositionally biased region" description="Polar residues" evidence="13">
    <location>
        <begin position="1294"/>
        <end position="1321"/>
    </location>
</feature>
<feature type="region of interest" description="Disordered" evidence="13">
    <location>
        <begin position="627"/>
        <end position="706"/>
    </location>
</feature>
<dbReference type="Proteomes" id="UP000616769">
    <property type="component" value="Unassembled WGS sequence"/>
</dbReference>
<evidence type="ECO:0000256" key="2">
    <source>
        <dbReference type="ARBA" id="ARBA00022473"/>
    </source>
</evidence>
<dbReference type="OrthoDB" id="62701at2759"/>
<keyword evidence="8 12" id="KW-0175">Coiled coil</keyword>
<dbReference type="GO" id="GO:0051015">
    <property type="term" value="F:actin filament binding"/>
    <property type="evidence" value="ECO:0007669"/>
    <property type="project" value="TreeGrafter"/>
</dbReference>
<evidence type="ECO:0000256" key="12">
    <source>
        <dbReference type="SAM" id="Coils"/>
    </source>
</evidence>
<dbReference type="Gene3D" id="2.30.42.10">
    <property type="match status" value="1"/>
</dbReference>
<dbReference type="GO" id="GO:0031175">
    <property type="term" value="P:neuron projection development"/>
    <property type="evidence" value="ECO:0007669"/>
    <property type="project" value="TreeGrafter"/>
</dbReference>
<dbReference type="InterPro" id="IPR036034">
    <property type="entry name" value="PDZ_sf"/>
</dbReference>
<evidence type="ECO:0000256" key="9">
    <source>
        <dbReference type="ARBA" id="ARBA00023203"/>
    </source>
</evidence>
<feature type="region of interest" description="Disordered" evidence="13">
    <location>
        <begin position="1294"/>
        <end position="1352"/>
    </location>
</feature>
<feature type="compositionally biased region" description="Polar residues" evidence="13">
    <location>
        <begin position="670"/>
        <end position="702"/>
    </location>
</feature>
<dbReference type="GO" id="GO:0015629">
    <property type="term" value="C:actin cytoskeleton"/>
    <property type="evidence" value="ECO:0007669"/>
    <property type="project" value="TreeGrafter"/>
</dbReference>
<feature type="compositionally biased region" description="Basic and acidic residues" evidence="13">
    <location>
        <begin position="1328"/>
        <end position="1352"/>
    </location>
</feature>
<comment type="caution">
    <text evidence="14">The sequence shown here is derived from an EMBL/GenBank/DDBJ whole genome shotgun (WGS) entry which is preliminary data.</text>
</comment>
<protein>
    <submittedName>
        <fullName evidence="14">PDZ domain containing protein 4</fullName>
    </submittedName>
</protein>
<feature type="region of interest" description="Disordered" evidence="13">
    <location>
        <begin position="161"/>
        <end position="191"/>
    </location>
</feature>
<feature type="compositionally biased region" description="Low complexity" evidence="13">
    <location>
        <begin position="248"/>
        <end position="263"/>
    </location>
</feature>
<evidence type="ECO:0000313" key="14">
    <source>
        <dbReference type="EMBL" id="KPM04420.1"/>
    </source>
</evidence>
<feature type="region of interest" description="Disordered" evidence="13">
    <location>
        <begin position="349"/>
        <end position="410"/>
    </location>
</feature>
<dbReference type="PANTHER" id="PTHR16154:SF6">
    <property type="entry name" value="SPINOPHILIN, ISOFORM J"/>
    <property type="match status" value="1"/>
</dbReference>
<dbReference type="SUPFAM" id="SSF50156">
    <property type="entry name" value="PDZ domain-like"/>
    <property type="match status" value="1"/>
</dbReference>
<dbReference type="FunFam" id="2.30.42.10:FF:000010">
    <property type="entry name" value="Neurabin-1 isoform 1"/>
    <property type="match status" value="1"/>
</dbReference>
<feature type="compositionally biased region" description="Polar residues" evidence="13">
    <location>
        <begin position="224"/>
        <end position="237"/>
    </location>
</feature>
<dbReference type="InterPro" id="IPR040645">
    <property type="entry name" value="Neurabin-1/2_PDZ"/>
</dbReference>
<evidence type="ECO:0000256" key="7">
    <source>
        <dbReference type="ARBA" id="ARBA00023018"/>
    </source>
</evidence>
<keyword evidence="2" id="KW-0217">Developmental protein</keyword>
<keyword evidence="6" id="KW-0524">Neurogenesis</keyword>
<evidence type="ECO:0000256" key="6">
    <source>
        <dbReference type="ARBA" id="ARBA00022902"/>
    </source>
</evidence>
<feature type="compositionally biased region" description="Low complexity" evidence="13">
    <location>
        <begin position="629"/>
        <end position="645"/>
    </location>
</feature>
<feature type="compositionally biased region" description="Polar residues" evidence="13">
    <location>
        <begin position="351"/>
        <end position="362"/>
    </location>
</feature>
<accession>A0A132A256</accession>
<feature type="region of interest" description="Disordered" evidence="13">
    <location>
        <begin position="1239"/>
        <end position="1258"/>
    </location>
</feature>
<dbReference type="PANTHER" id="PTHR16154">
    <property type="entry name" value="NEURABIN"/>
    <property type="match status" value="1"/>
</dbReference>
<dbReference type="CDD" id="cd06790">
    <property type="entry name" value="PDZ_neurabin-like"/>
    <property type="match status" value="1"/>
</dbReference>
<feature type="region of interest" description="Disordered" evidence="13">
    <location>
        <begin position="924"/>
        <end position="975"/>
    </location>
</feature>
<keyword evidence="7" id="KW-0770">Synapse</keyword>
<feature type="compositionally biased region" description="Polar residues" evidence="13">
    <location>
        <begin position="960"/>
        <end position="969"/>
    </location>
</feature>
<evidence type="ECO:0000256" key="1">
    <source>
        <dbReference type="ARBA" id="ARBA00004245"/>
    </source>
</evidence>
<dbReference type="VEuPathDB" id="VectorBase:SSCA004364"/>
<dbReference type="SMART" id="SM00228">
    <property type="entry name" value="PDZ"/>
    <property type="match status" value="1"/>
</dbReference>
<evidence type="ECO:0000313" key="15">
    <source>
        <dbReference type="Proteomes" id="UP000616769"/>
    </source>
</evidence>
<organism evidence="14 15">
    <name type="scientific">Sarcoptes scabiei</name>
    <name type="common">Itch mite</name>
    <name type="synonym">Acarus scabiei</name>
    <dbReference type="NCBI Taxonomy" id="52283"/>
    <lineage>
        <taxon>Eukaryota</taxon>
        <taxon>Metazoa</taxon>
        <taxon>Ecdysozoa</taxon>
        <taxon>Arthropoda</taxon>
        <taxon>Chelicerata</taxon>
        <taxon>Arachnida</taxon>
        <taxon>Acari</taxon>
        <taxon>Acariformes</taxon>
        <taxon>Sarcoptiformes</taxon>
        <taxon>Astigmata</taxon>
        <taxon>Psoroptidia</taxon>
        <taxon>Sarcoptoidea</taxon>
        <taxon>Sarcoptidae</taxon>
        <taxon>Sarcoptinae</taxon>
        <taxon>Sarcoptes</taxon>
    </lineage>
</organism>
<feature type="compositionally biased region" description="Low complexity" evidence="13">
    <location>
        <begin position="374"/>
        <end position="389"/>
    </location>
</feature>
<evidence type="ECO:0000256" key="13">
    <source>
        <dbReference type="SAM" id="MobiDB-lite"/>
    </source>
</evidence>
<dbReference type="InterPro" id="IPR043446">
    <property type="entry name" value="Neurabin-like"/>
</dbReference>
<name>A0A132A256_SARSC</name>
<evidence type="ECO:0000256" key="8">
    <source>
        <dbReference type="ARBA" id="ARBA00023054"/>
    </source>
</evidence>
<comment type="subcellular location">
    <subcellularLocation>
        <location evidence="1">Cytoplasm</location>
        <location evidence="1">Cytoskeleton</location>
    </subcellularLocation>
    <subcellularLocation>
        <location evidence="11">Synapse</location>
    </subcellularLocation>
</comment>